<keyword evidence="4" id="KW-0735">Signal-anchor</keyword>
<organism evidence="12 13">
    <name type="scientific">Molossus molossus</name>
    <name type="common">Pallas' mastiff bat</name>
    <name type="synonym">Vespertilio molossus</name>
    <dbReference type="NCBI Taxonomy" id="27622"/>
    <lineage>
        <taxon>Eukaryota</taxon>
        <taxon>Metazoa</taxon>
        <taxon>Chordata</taxon>
        <taxon>Craniata</taxon>
        <taxon>Vertebrata</taxon>
        <taxon>Euteleostomi</taxon>
        <taxon>Mammalia</taxon>
        <taxon>Eutheria</taxon>
        <taxon>Laurasiatheria</taxon>
        <taxon>Chiroptera</taxon>
        <taxon>Yangochiroptera</taxon>
        <taxon>Molossidae</taxon>
        <taxon>Molossus</taxon>
    </lineage>
</organism>
<dbReference type="InParanoid" id="A0A7J8FYE0"/>
<dbReference type="InterPro" id="IPR016186">
    <property type="entry name" value="C-type_lectin-like/link_sf"/>
</dbReference>
<dbReference type="InterPro" id="IPR033992">
    <property type="entry name" value="NKR-like_CTLD"/>
</dbReference>
<evidence type="ECO:0000256" key="9">
    <source>
        <dbReference type="ARBA" id="ARBA00041489"/>
    </source>
</evidence>
<feature type="domain" description="C-type lectin" evidence="11">
    <location>
        <begin position="68"/>
        <end position="176"/>
    </location>
</feature>
<evidence type="ECO:0000256" key="1">
    <source>
        <dbReference type="ARBA" id="ARBA00004606"/>
    </source>
</evidence>
<name>A0A7J8FYE0_MOLMO</name>
<dbReference type="GO" id="GO:0002223">
    <property type="term" value="P:stimulatory C-type lectin receptor signaling pathway"/>
    <property type="evidence" value="ECO:0007669"/>
    <property type="project" value="TreeGrafter"/>
</dbReference>
<evidence type="ECO:0000256" key="4">
    <source>
        <dbReference type="ARBA" id="ARBA00022968"/>
    </source>
</evidence>
<evidence type="ECO:0000256" key="6">
    <source>
        <dbReference type="ARBA" id="ARBA00023136"/>
    </source>
</evidence>
<dbReference type="Pfam" id="PF00059">
    <property type="entry name" value="Lectin_C"/>
    <property type="match status" value="1"/>
</dbReference>
<evidence type="ECO:0000259" key="11">
    <source>
        <dbReference type="PROSITE" id="PS50041"/>
    </source>
</evidence>
<evidence type="ECO:0000256" key="10">
    <source>
        <dbReference type="SAM" id="Phobius"/>
    </source>
</evidence>
<evidence type="ECO:0000256" key="3">
    <source>
        <dbReference type="ARBA" id="ARBA00022734"/>
    </source>
</evidence>
<dbReference type="PROSITE" id="PS50041">
    <property type="entry name" value="C_TYPE_LECTIN_2"/>
    <property type="match status" value="1"/>
</dbReference>
<feature type="transmembrane region" description="Helical" evidence="10">
    <location>
        <begin position="12"/>
        <end position="31"/>
    </location>
</feature>
<gene>
    <name evidence="12" type="ORF">HJG59_007412</name>
</gene>
<dbReference type="GO" id="GO:0016020">
    <property type="term" value="C:membrane"/>
    <property type="evidence" value="ECO:0007669"/>
    <property type="project" value="UniProtKB-SubCell"/>
</dbReference>
<keyword evidence="13" id="KW-1185">Reference proteome</keyword>
<dbReference type="Gene3D" id="3.10.100.10">
    <property type="entry name" value="Mannose-Binding Protein A, subunit A"/>
    <property type="match status" value="1"/>
</dbReference>
<evidence type="ECO:0000256" key="2">
    <source>
        <dbReference type="ARBA" id="ARBA00022692"/>
    </source>
</evidence>
<keyword evidence="6 10" id="KW-0472">Membrane</keyword>
<comment type="caution">
    <text evidence="12">The sequence shown here is derived from an EMBL/GenBank/DDBJ whole genome shotgun (WGS) entry which is preliminary data.</text>
</comment>
<dbReference type="InterPro" id="IPR016187">
    <property type="entry name" value="CTDL_fold"/>
</dbReference>
<dbReference type="InterPro" id="IPR050919">
    <property type="entry name" value="NKG2/CD94_NK_receptors"/>
</dbReference>
<dbReference type="InterPro" id="IPR001304">
    <property type="entry name" value="C-type_lectin-like"/>
</dbReference>
<sequence length="180" mass="20528">MSAFQTTPWRLISGILGVTCLVLMATLGILLKNTFMKQSIQSTSSPGPTVEPQEGSGCCSCQEKWIGHKCNCYFISSEKKTWAESRDFCASQNSSILKLHNRDELQHFIKSSKSFYWIGLSYNENHRAWLWEDGSALSQDLFILSENVNTKNCIIYSTINNILDESCKEKNYYICKQQLI</sequence>
<keyword evidence="7" id="KW-0325">Glycoprotein</keyword>
<dbReference type="GO" id="GO:0030246">
    <property type="term" value="F:carbohydrate binding"/>
    <property type="evidence" value="ECO:0007669"/>
    <property type="project" value="UniProtKB-KW"/>
</dbReference>
<evidence type="ECO:0000313" key="12">
    <source>
        <dbReference type="EMBL" id="KAF6452666.1"/>
    </source>
</evidence>
<dbReference type="CDD" id="cd03593">
    <property type="entry name" value="CLECT_NK_receptors_like"/>
    <property type="match status" value="1"/>
</dbReference>
<accession>A0A7J8FYE0</accession>
<dbReference type="FunCoup" id="A0A7J8FYE0">
    <property type="interactions" value="206"/>
</dbReference>
<dbReference type="EMBL" id="JACASF010000010">
    <property type="protein sequence ID" value="KAF6452666.1"/>
    <property type="molecule type" value="Genomic_DNA"/>
</dbReference>
<dbReference type="PANTHER" id="PTHR22800">
    <property type="entry name" value="C-TYPE LECTIN PROTEINS"/>
    <property type="match status" value="1"/>
</dbReference>
<reference evidence="12 13" key="1">
    <citation type="journal article" date="2020" name="Nature">
        <title>Six reference-quality genomes reveal evolution of bat adaptations.</title>
        <authorList>
            <person name="Jebb D."/>
            <person name="Huang Z."/>
            <person name="Pippel M."/>
            <person name="Hughes G.M."/>
            <person name="Lavrichenko K."/>
            <person name="Devanna P."/>
            <person name="Winkler S."/>
            <person name="Jermiin L.S."/>
            <person name="Skirmuntt E.C."/>
            <person name="Katzourakis A."/>
            <person name="Burkitt-Gray L."/>
            <person name="Ray D.A."/>
            <person name="Sullivan K.A.M."/>
            <person name="Roscito J.G."/>
            <person name="Kirilenko B.M."/>
            <person name="Davalos L.M."/>
            <person name="Corthals A.P."/>
            <person name="Power M.L."/>
            <person name="Jones G."/>
            <person name="Ransome R.D."/>
            <person name="Dechmann D.K.N."/>
            <person name="Locatelli A.G."/>
            <person name="Puechmaille S.J."/>
            <person name="Fedrigo O."/>
            <person name="Jarvis E.D."/>
            <person name="Hiller M."/>
            <person name="Vernes S.C."/>
            <person name="Myers E.W."/>
            <person name="Teeling E.C."/>
        </authorList>
    </citation>
    <scope>NUCLEOTIDE SEQUENCE [LARGE SCALE GENOMIC DNA]</scope>
    <source>
        <strain evidence="12">MMolMol1</strain>
        <tissue evidence="12">Muscle</tissue>
    </source>
</reference>
<comment type="subcellular location">
    <subcellularLocation>
        <location evidence="1">Membrane</location>
        <topology evidence="1">Single-pass type II membrane protein</topology>
    </subcellularLocation>
</comment>
<dbReference type="SUPFAM" id="SSF56436">
    <property type="entry name" value="C-type lectin-like"/>
    <property type="match status" value="1"/>
</dbReference>
<evidence type="ECO:0000256" key="8">
    <source>
        <dbReference type="ARBA" id="ARBA00041193"/>
    </source>
</evidence>
<dbReference type="AlphaFoldDB" id="A0A7J8FYE0"/>
<keyword evidence="5 10" id="KW-1133">Transmembrane helix</keyword>
<dbReference type="Proteomes" id="UP000550707">
    <property type="component" value="Unassembled WGS sequence"/>
</dbReference>
<dbReference type="GO" id="GO:0045954">
    <property type="term" value="P:positive regulation of natural killer cell mediated cytotoxicity"/>
    <property type="evidence" value="ECO:0007669"/>
    <property type="project" value="TreeGrafter"/>
</dbReference>
<proteinExistence type="predicted"/>
<dbReference type="SMART" id="SM00034">
    <property type="entry name" value="CLECT"/>
    <property type="match status" value="1"/>
</dbReference>
<keyword evidence="2 10" id="KW-0812">Transmembrane</keyword>
<evidence type="ECO:0000256" key="5">
    <source>
        <dbReference type="ARBA" id="ARBA00022989"/>
    </source>
</evidence>
<keyword evidence="3 12" id="KW-0430">Lectin</keyword>
<evidence type="ECO:0000313" key="13">
    <source>
        <dbReference type="Proteomes" id="UP000550707"/>
    </source>
</evidence>
<evidence type="ECO:0000256" key="7">
    <source>
        <dbReference type="ARBA" id="ARBA00023180"/>
    </source>
</evidence>
<keyword evidence="12" id="KW-0675">Receptor</keyword>
<dbReference type="PANTHER" id="PTHR22800:SF252">
    <property type="entry name" value="NATURAL KILLER CELLS ANTIGEN CD94"/>
    <property type="match status" value="1"/>
</dbReference>
<protein>
    <recommendedName>
        <fullName evidence="8">Natural killer cells antigen CD94</fullName>
    </recommendedName>
    <alternativeName>
        <fullName evidence="9">Killer cell lectin-like receptor subfamily D member 1</fullName>
    </alternativeName>
</protein>